<proteinExistence type="predicted"/>
<feature type="transmembrane region" description="Helical" evidence="2">
    <location>
        <begin position="171"/>
        <end position="196"/>
    </location>
</feature>
<dbReference type="RefSeq" id="WP_284300136.1">
    <property type="nucleotide sequence ID" value="NZ_BSVA01000001.1"/>
</dbReference>
<feature type="region of interest" description="Disordered" evidence="1">
    <location>
        <begin position="1"/>
        <end position="22"/>
    </location>
</feature>
<reference evidence="4" key="1">
    <citation type="journal article" date="2019" name="Int. J. Syst. Evol. Microbiol.">
        <title>The Global Catalogue of Microorganisms (GCM) 10K type strain sequencing project: providing services to taxonomists for standard genome sequencing and annotation.</title>
        <authorList>
            <consortium name="The Broad Institute Genomics Platform"/>
            <consortium name="The Broad Institute Genome Sequencing Center for Infectious Disease"/>
            <person name="Wu L."/>
            <person name="Ma J."/>
        </authorList>
    </citation>
    <scope>NUCLEOTIDE SEQUENCE [LARGE SCALE GENOMIC DNA]</scope>
    <source>
        <strain evidence="4">NBRC 108755</strain>
    </source>
</reference>
<dbReference type="Proteomes" id="UP001157069">
    <property type="component" value="Unassembled WGS sequence"/>
</dbReference>
<organism evidence="3 4">
    <name type="scientific">Homoserinibacter gongjuensis</name>
    <dbReference type="NCBI Taxonomy" id="1162968"/>
    <lineage>
        <taxon>Bacteria</taxon>
        <taxon>Bacillati</taxon>
        <taxon>Actinomycetota</taxon>
        <taxon>Actinomycetes</taxon>
        <taxon>Micrococcales</taxon>
        <taxon>Microbacteriaceae</taxon>
        <taxon>Homoserinibacter</taxon>
    </lineage>
</organism>
<accession>A0ABQ6JW12</accession>
<dbReference type="EMBL" id="BSVA01000001">
    <property type="protein sequence ID" value="GMA91681.1"/>
    <property type="molecule type" value="Genomic_DNA"/>
</dbReference>
<name>A0ABQ6JW12_9MICO</name>
<evidence type="ECO:0000256" key="1">
    <source>
        <dbReference type="SAM" id="MobiDB-lite"/>
    </source>
</evidence>
<evidence type="ECO:0000256" key="2">
    <source>
        <dbReference type="SAM" id="Phobius"/>
    </source>
</evidence>
<keyword evidence="4" id="KW-1185">Reference proteome</keyword>
<evidence type="ECO:0000313" key="3">
    <source>
        <dbReference type="EMBL" id="GMA91681.1"/>
    </source>
</evidence>
<keyword evidence="2" id="KW-1133">Transmembrane helix</keyword>
<keyword evidence="2" id="KW-0812">Transmembrane</keyword>
<comment type="caution">
    <text evidence="3">The sequence shown here is derived from an EMBL/GenBank/DDBJ whole genome shotgun (WGS) entry which is preliminary data.</text>
</comment>
<evidence type="ECO:0000313" key="4">
    <source>
        <dbReference type="Proteomes" id="UP001157069"/>
    </source>
</evidence>
<feature type="transmembrane region" description="Helical" evidence="2">
    <location>
        <begin position="38"/>
        <end position="60"/>
    </location>
</feature>
<protein>
    <submittedName>
        <fullName evidence="3">Uncharacterized protein</fullName>
    </submittedName>
</protein>
<feature type="transmembrane region" description="Helical" evidence="2">
    <location>
        <begin position="101"/>
        <end position="120"/>
    </location>
</feature>
<gene>
    <name evidence="3" type="ORF">GCM10025869_22100</name>
</gene>
<sequence>MSDAAPPATPRPVLPASASQPMPVDPFRTATLSPWGHAVAAGLAAVGIALNVIGGAGFPANAPVEWIMNAGITIDLVAVFIACAIGFGVSVRMRPARPSRVFPWLGLGFSALALVAWAVTSQGLWDTLLADGRGRYMNDIAGAFTLGIPWALGAIFSAYGVRGRTRPHLNAVAFTGIGLWAVVLLGVLASALLYAADLTD</sequence>
<feature type="transmembrane region" description="Helical" evidence="2">
    <location>
        <begin position="66"/>
        <end position="89"/>
    </location>
</feature>
<feature type="transmembrane region" description="Helical" evidence="2">
    <location>
        <begin position="140"/>
        <end position="159"/>
    </location>
</feature>
<keyword evidence="2" id="KW-0472">Membrane</keyword>